<dbReference type="GO" id="GO:0005762">
    <property type="term" value="C:mitochondrial large ribosomal subunit"/>
    <property type="evidence" value="ECO:0007669"/>
    <property type="project" value="TreeGrafter"/>
</dbReference>
<dbReference type="Pfam" id="PF00828">
    <property type="entry name" value="Ribosomal_L27A"/>
    <property type="match status" value="1"/>
</dbReference>
<evidence type="ECO:0000259" key="6">
    <source>
        <dbReference type="Pfam" id="PF00828"/>
    </source>
</evidence>
<dbReference type="PANTHER" id="PTHR12934">
    <property type="entry name" value="50S RIBOSOMAL PROTEIN L15"/>
    <property type="match status" value="1"/>
</dbReference>
<dbReference type="GO" id="GO:0003735">
    <property type="term" value="F:structural constituent of ribosome"/>
    <property type="evidence" value="ECO:0007669"/>
    <property type="project" value="InterPro"/>
</dbReference>
<comment type="similarity">
    <text evidence="1">Belongs to the universal ribosomal protein uL15 family.</text>
</comment>
<evidence type="ECO:0000256" key="2">
    <source>
        <dbReference type="ARBA" id="ARBA00022980"/>
    </source>
</evidence>
<dbReference type="AlphaFoldDB" id="A0A6B2G049"/>
<dbReference type="SUPFAM" id="SSF52080">
    <property type="entry name" value="Ribosomal proteins L15p and L18e"/>
    <property type="match status" value="1"/>
</dbReference>
<dbReference type="InterPro" id="IPR021131">
    <property type="entry name" value="Ribosomal_uL15/eL18"/>
</dbReference>
<proteinExistence type="inferred from homology"/>
<evidence type="ECO:0000256" key="4">
    <source>
        <dbReference type="ARBA" id="ARBA00035299"/>
    </source>
</evidence>
<keyword evidence="3" id="KW-0687">Ribonucleoprotein</keyword>
<dbReference type="PANTHER" id="PTHR12934:SF11">
    <property type="entry name" value="LARGE RIBOSOMAL SUBUNIT PROTEIN UL15M"/>
    <property type="match status" value="1"/>
</dbReference>
<keyword evidence="2 7" id="KW-0689">Ribosomal protein</keyword>
<dbReference type="Gene3D" id="3.100.10.10">
    <property type="match status" value="1"/>
</dbReference>
<dbReference type="InterPro" id="IPR036227">
    <property type="entry name" value="Ribosomal_uL15/eL18_sf"/>
</dbReference>
<dbReference type="GO" id="GO:0006412">
    <property type="term" value="P:translation"/>
    <property type="evidence" value="ECO:0007669"/>
    <property type="project" value="InterPro"/>
</dbReference>
<sequence>MADLIKVGAVSSIKDGVVLLGKGKEDFDYKIRIEVTKASLASVEAVRKNGGEITCVYMPQIMLLKYYRYFKSNHFKTVEDFIQTLSLNDAELTKRLMNKYGISTPVLFPPSRLMKIYCNSEVGGFMSYDNTLTTEFKINPKKLISLKP</sequence>
<protein>
    <recommendedName>
        <fullName evidence="4">Large ribosomal subunit protein uL15m</fullName>
    </recommendedName>
    <alternativeName>
        <fullName evidence="5">39S ribosomal protein L15, mitochondrial</fullName>
    </alternativeName>
</protein>
<evidence type="ECO:0000256" key="1">
    <source>
        <dbReference type="ARBA" id="ARBA00007320"/>
    </source>
</evidence>
<feature type="domain" description="Large ribosomal subunit protein uL15/eL18" evidence="6">
    <location>
        <begin position="1"/>
        <end position="54"/>
    </location>
</feature>
<accession>A0A6B2G049</accession>
<evidence type="ECO:0000313" key="7">
    <source>
        <dbReference type="EMBL" id="NDJ97258.1"/>
    </source>
</evidence>
<organism evidence="7">
    <name type="scientific">Myxobolus squamalis</name>
    <name type="common">Myxosporean</name>
    <dbReference type="NCBI Taxonomy" id="59785"/>
    <lineage>
        <taxon>Eukaryota</taxon>
        <taxon>Metazoa</taxon>
        <taxon>Cnidaria</taxon>
        <taxon>Myxozoa</taxon>
        <taxon>Myxosporea</taxon>
        <taxon>Bivalvulida</taxon>
        <taxon>Platysporina</taxon>
        <taxon>Myxobolidae</taxon>
        <taxon>Myxobolus</taxon>
    </lineage>
</organism>
<dbReference type="EMBL" id="GHBR01002465">
    <property type="protein sequence ID" value="NDJ97258.1"/>
    <property type="molecule type" value="Transcribed_RNA"/>
</dbReference>
<reference evidence="7" key="1">
    <citation type="submission" date="2018-11" db="EMBL/GenBank/DDBJ databases">
        <title>Myxobolus squamalis genome and transcriptome.</title>
        <authorList>
            <person name="Yahalomi D."/>
            <person name="Atkinson S.D."/>
            <person name="Neuhof M."/>
            <person name="Chang E.S."/>
            <person name="Philippe H."/>
            <person name="Cartwright P."/>
            <person name="Bartholomew J.L."/>
            <person name="Huchon D."/>
        </authorList>
    </citation>
    <scope>NUCLEOTIDE SEQUENCE</scope>
    <source>
        <strain evidence="7">71B08</strain>
        <tissue evidence="7">Whole</tissue>
    </source>
</reference>
<name>A0A6B2G049_MYXSQ</name>
<evidence type="ECO:0000256" key="5">
    <source>
        <dbReference type="ARBA" id="ARBA00035423"/>
    </source>
</evidence>
<dbReference type="InterPro" id="IPR005749">
    <property type="entry name" value="Ribosomal_uL15_bac-type"/>
</dbReference>
<evidence type="ECO:0000256" key="3">
    <source>
        <dbReference type="ARBA" id="ARBA00023274"/>
    </source>
</evidence>